<dbReference type="PANTHER" id="PTHR15362:SF13">
    <property type="entry name" value="SI:CH1073-145M9.1"/>
    <property type="match status" value="1"/>
</dbReference>
<proteinExistence type="inferred from homology"/>
<keyword evidence="3 9" id="KW-0812">Transmembrane</keyword>
<dbReference type="Gene3D" id="1.20.120.1760">
    <property type="match status" value="1"/>
</dbReference>
<protein>
    <recommendedName>
        <fullName evidence="12">CDP-diacylglycerol--inositol 3-phosphatidyltransferase</fullName>
    </recommendedName>
</protein>
<reference evidence="10" key="1">
    <citation type="submission" date="2020-11" db="EMBL/GenBank/DDBJ databases">
        <authorList>
            <person name="Tran Van P."/>
        </authorList>
    </citation>
    <scope>NUCLEOTIDE SEQUENCE</scope>
</reference>
<evidence type="ECO:0000313" key="10">
    <source>
        <dbReference type="EMBL" id="CAD7241526.1"/>
    </source>
</evidence>
<comment type="similarity">
    <text evidence="8">Belongs to the CDP-alcohol phosphatidyltransferase class-I family.</text>
</comment>
<gene>
    <name evidence="10" type="ORF">DSTB1V02_LOCUS1514</name>
</gene>
<feature type="transmembrane region" description="Helical" evidence="9">
    <location>
        <begin position="181"/>
        <end position="204"/>
    </location>
</feature>
<dbReference type="EMBL" id="CAJPEV010000145">
    <property type="protein sequence ID" value="CAG0881338.1"/>
    <property type="molecule type" value="Genomic_DNA"/>
</dbReference>
<dbReference type="Proteomes" id="UP000677054">
    <property type="component" value="Unassembled WGS sequence"/>
</dbReference>
<evidence type="ECO:0000256" key="5">
    <source>
        <dbReference type="ARBA" id="ARBA00023098"/>
    </source>
</evidence>
<evidence type="ECO:0008006" key="12">
    <source>
        <dbReference type="Google" id="ProtNLM"/>
    </source>
</evidence>
<dbReference type="GO" id="GO:0016780">
    <property type="term" value="F:phosphotransferase activity, for other substituted phosphate groups"/>
    <property type="evidence" value="ECO:0007669"/>
    <property type="project" value="InterPro"/>
</dbReference>
<keyword evidence="6 9" id="KW-0472">Membrane</keyword>
<dbReference type="AlphaFoldDB" id="A0A7R8X066"/>
<dbReference type="EMBL" id="LR899662">
    <property type="protein sequence ID" value="CAD7241526.1"/>
    <property type="molecule type" value="Genomic_DNA"/>
</dbReference>
<keyword evidence="2 8" id="KW-0808">Transferase</keyword>
<dbReference type="InterPro" id="IPR048254">
    <property type="entry name" value="CDP_ALCOHOL_P_TRANSF_CS"/>
</dbReference>
<evidence type="ECO:0000256" key="1">
    <source>
        <dbReference type="ARBA" id="ARBA00004141"/>
    </source>
</evidence>
<feature type="transmembrane region" description="Helical" evidence="9">
    <location>
        <begin position="147"/>
        <end position="169"/>
    </location>
</feature>
<keyword evidence="11" id="KW-1185">Reference proteome</keyword>
<dbReference type="GO" id="GO:0008654">
    <property type="term" value="P:phospholipid biosynthetic process"/>
    <property type="evidence" value="ECO:0007669"/>
    <property type="project" value="InterPro"/>
</dbReference>
<dbReference type="PROSITE" id="PS00379">
    <property type="entry name" value="CDP_ALCOHOL_P_TRANSF"/>
    <property type="match status" value="1"/>
</dbReference>
<feature type="transmembrane region" description="Helical" evidence="9">
    <location>
        <begin position="21"/>
        <end position="45"/>
    </location>
</feature>
<evidence type="ECO:0000256" key="6">
    <source>
        <dbReference type="ARBA" id="ARBA00023136"/>
    </source>
</evidence>
<evidence type="ECO:0000256" key="8">
    <source>
        <dbReference type="RuleBase" id="RU003750"/>
    </source>
</evidence>
<keyword evidence="5" id="KW-0443">Lipid metabolism</keyword>
<sequence>MCQTRSRSQKKPAYEYESNAITVLLFVPNIIGYFRLLLLLGAYVYFHEPLYFLPLYITSVLLDAVDGWAARRLHQISSFGAWLDIVVDCIGRAMVWTNITSWGYLIVCLEWLCFVCNHGLGPQWKDFLSLEVSDAPRFVRKVMENGFYNAMGFLAMSGIHLLPVLWYCIRKGIFDIFSKSSMGRAFILMSAVVLSMGRTIGAVVEGWCILSHVKFLLSQQHNMPNKKSN</sequence>
<evidence type="ECO:0000256" key="9">
    <source>
        <dbReference type="SAM" id="Phobius"/>
    </source>
</evidence>
<dbReference type="InterPro" id="IPR000462">
    <property type="entry name" value="CDP-OH_P_trans"/>
</dbReference>
<dbReference type="Pfam" id="PF01066">
    <property type="entry name" value="CDP-OH_P_transf"/>
    <property type="match status" value="1"/>
</dbReference>
<feature type="transmembrane region" description="Helical" evidence="9">
    <location>
        <begin position="102"/>
        <end position="120"/>
    </location>
</feature>
<dbReference type="GO" id="GO:0016020">
    <property type="term" value="C:membrane"/>
    <property type="evidence" value="ECO:0007669"/>
    <property type="project" value="UniProtKB-SubCell"/>
</dbReference>
<dbReference type="OrthoDB" id="10251079at2759"/>
<organism evidence="10">
    <name type="scientific">Darwinula stevensoni</name>
    <dbReference type="NCBI Taxonomy" id="69355"/>
    <lineage>
        <taxon>Eukaryota</taxon>
        <taxon>Metazoa</taxon>
        <taxon>Ecdysozoa</taxon>
        <taxon>Arthropoda</taxon>
        <taxon>Crustacea</taxon>
        <taxon>Oligostraca</taxon>
        <taxon>Ostracoda</taxon>
        <taxon>Podocopa</taxon>
        <taxon>Podocopida</taxon>
        <taxon>Darwinulocopina</taxon>
        <taxon>Darwinuloidea</taxon>
        <taxon>Darwinulidae</taxon>
        <taxon>Darwinula</taxon>
    </lineage>
</organism>
<evidence type="ECO:0000256" key="3">
    <source>
        <dbReference type="ARBA" id="ARBA00022692"/>
    </source>
</evidence>
<comment type="subcellular location">
    <subcellularLocation>
        <location evidence="1">Membrane</location>
        <topology evidence="1">Multi-pass membrane protein</topology>
    </subcellularLocation>
</comment>
<dbReference type="PANTHER" id="PTHR15362">
    <property type="entry name" value="PHOSPHATIDYLINOSITOL SYNTHASE"/>
    <property type="match status" value="1"/>
</dbReference>
<keyword evidence="4 9" id="KW-1133">Transmembrane helix</keyword>
<evidence type="ECO:0000256" key="7">
    <source>
        <dbReference type="ARBA" id="ARBA00023264"/>
    </source>
</evidence>
<name>A0A7R8X066_9CRUS</name>
<keyword evidence="7" id="KW-1208">Phospholipid metabolism</keyword>
<dbReference type="InterPro" id="IPR043130">
    <property type="entry name" value="CDP-OH_PTrfase_TM_dom"/>
</dbReference>
<evidence type="ECO:0000256" key="2">
    <source>
        <dbReference type="ARBA" id="ARBA00022679"/>
    </source>
</evidence>
<evidence type="ECO:0000256" key="4">
    <source>
        <dbReference type="ARBA" id="ARBA00022989"/>
    </source>
</evidence>
<evidence type="ECO:0000313" key="11">
    <source>
        <dbReference type="Proteomes" id="UP000677054"/>
    </source>
</evidence>
<accession>A0A7R8X066</accession>